<name>A0ABP6QPK6_9ACTN</name>
<evidence type="ECO:0000259" key="3">
    <source>
        <dbReference type="SMART" id="SM00909"/>
    </source>
</evidence>
<dbReference type="Pfam" id="PF10646">
    <property type="entry name" value="Germane"/>
    <property type="match status" value="1"/>
</dbReference>
<gene>
    <name evidence="4" type="ORF">GCM10010468_76610</name>
</gene>
<comment type="caution">
    <text evidence="4">The sequence shown here is derived from an EMBL/GenBank/DDBJ whole genome shotgun (WGS) entry which is preliminary data.</text>
</comment>
<sequence length="599" mass="64434">MSRRPRTGRPALPLLAAVCAVGLSGTGCASFPTGGSVNTKPDQDGKRSFDDPYVRIIPTKPQDGWGPEKVVQGFLKAMANFDDGQVLLNSYLAPGVTWDSNLHQVQVVDDPKDDLAYNTTESKDTAVVKVTGNLLGKITSAGSYEAKDGKATPYTFTLKQVAAGRWRIVDKPNDLLLRRSAVDRAFRTTNLYFFAPDHKVLVPSSVFLPLVNRASLPTQLVKALLDRASLPGPSVQTSLPPKTTLRGDGIEISDDGTATVDLSKEAASGSVREMSAQLMLTLQQVTEIQNLRLKIDGRIRKTADGQEIQTRASFAELNPDGPPSGLTGDSFLLNRDGKLVQLSVPDQPFPVLQDRKIEHPAVSLDLQLFAGVSGKAIVVGRRGTVTSTEVMKVSDQKNSLLRPSWDRHNNLWIVETGPAGSRLWLWREAAPEAVEVQGWGFGGSHVRALRVARDGVRVAALIDGSGPKTEIQLGRITPEENGAPTMGEFKPINAELAEVRDLAWLDADTLAVLGRSTDTDTETYIPYQVPISGGAVRYIAGSISGKPMTIAATSGSKKEILLGVVSKDGMEILQRLPGDDPQYSEWKSAGAGAEPVYPG</sequence>
<dbReference type="SUPFAM" id="SSF82171">
    <property type="entry name" value="DPP6 N-terminal domain-like"/>
    <property type="match status" value="1"/>
</dbReference>
<evidence type="ECO:0000256" key="1">
    <source>
        <dbReference type="SAM" id="MobiDB-lite"/>
    </source>
</evidence>
<dbReference type="SMART" id="SM00909">
    <property type="entry name" value="Germane"/>
    <property type="match status" value="1"/>
</dbReference>
<accession>A0ABP6QPK6</accession>
<feature type="chain" id="PRO_5046416127" evidence="2">
    <location>
        <begin position="30"/>
        <end position="599"/>
    </location>
</feature>
<protein>
    <submittedName>
        <fullName evidence="4">LpqB family beta-propeller domain-containing protein</fullName>
    </submittedName>
</protein>
<evidence type="ECO:0000313" key="5">
    <source>
        <dbReference type="Proteomes" id="UP001501237"/>
    </source>
</evidence>
<dbReference type="EMBL" id="BAAAUV010000040">
    <property type="protein sequence ID" value="GAA3240116.1"/>
    <property type="molecule type" value="Genomic_DNA"/>
</dbReference>
<dbReference type="RefSeq" id="WP_344838811.1">
    <property type="nucleotide sequence ID" value="NZ_BAAAUV010000040.1"/>
</dbReference>
<evidence type="ECO:0000313" key="4">
    <source>
        <dbReference type="EMBL" id="GAA3240116.1"/>
    </source>
</evidence>
<organism evidence="4 5">
    <name type="scientific">Actinocorallia longicatena</name>
    <dbReference type="NCBI Taxonomy" id="111803"/>
    <lineage>
        <taxon>Bacteria</taxon>
        <taxon>Bacillati</taxon>
        <taxon>Actinomycetota</taxon>
        <taxon>Actinomycetes</taxon>
        <taxon>Streptosporangiales</taxon>
        <taxon>Thermomonosporaceae</taxon>
        <taxon>Actinocorallia</taxon>
    </lineage>
</organism>
<proteinExistence type="predicted"/>
<reference evidence="5" key="1">
    <citation type="journal article" date="2019" name="Int. J. Syst. Evol. Microbiol.">
        <title>The Global Catalogue of Microorganisms (GCM) 10K type strain sequencing project: providing services to taxonomists for standard genome sequencing and annotation.</title>
        <authorList>
            <consortium name="The Broad Institute Genomics Platform"/>
            <consortium name="The Broad Institute Genome Sequencing Center for Infectious Disease"/>
            <person name="Wu L."/>
            <person name="Ma J."/>
        </authorList>
    </citation>
    <scope>NUCLEOTIDE SEQUENCE [LARGE SCALE GENOMIC DNA]</scope>
    <source>
        <strain evidence="5">JCM 9377</strain>
    </source>
</reference>
<dbReference type="InterPro" id="IPR019606">
    <property type="entry name" value="GerMN"/>
</dbReference>
<keyword evidence="5" id="KW-1185">Reference proteome</keyword>
<dbReference type="Pfam" id="PF10647">
    <property type="entry name" value="Gmad1"/>
    <property type="match status" value="1"/>
</dbReference>
<evidence type="ECO:0000256" key="2">
    <source>
        <dbReference type="SAM" id="SignalP"/>
    </source>
</evidence>
<dbReference type="InterPro" id="IPR059026">
    <property type="entry name" value="LpqB_N"/>
</dbReference>
<feature type="signal peptide" evidence="2">
    <location>
        <begin position="1"/>
        <end position="29"/>
    </location>
</feature>
<feature type="domain" description="GerMN" evidence="3">
    <location>
        <begin position="217"/>
        <end position="304"/>
    </location>
</feature>
<dbReference type="PROSITE" id="PS51257">
    <property type="entry name" value="PROKAR_LIPOPROTEIN"/>
    <property type="match status" value="1"/>
</dbReference>
<dbReference type="Pfam" id="PF25976">
    <property type="entry name" value="LpqB_N"/>
    <property type="match status" value="1"/>
</dbReference>
<keyword evidence="2" id="KW-0732">Signal</keyword>
<feature type="region of interest" description="Disordered" evidence="1">
    <location>
        <begin position="232"/>
        <end position="251"/>
    </location>
</feature>
<dbReference type="InterPro" id="IPR018910">
    <property type="entry name" value="LpqB_C"/>
</dbReference>
<dbReference type="Proteomes" id="UP001501237">
    <property type="component" value="Unassembled WGS sequence"/>
</dbReference>